<gene>
    <name evidence="1" type="ORF">LCGC14_1480290</name>
</gene>
<protein>
    <submittedName>
        <fullName evidence="1">Uncharacterized protein</fullName>
    </submittedName>
</protein>
<comment type="caution">
    <text evidence="1">The sequence shown here is derived from an EMBL/GenBank/DDBJ whole genome shotgun (WGS) entry which is preliminary data.</text>
</comment>
<sequence length="94" mass="10753">MLVKGKSPIGEYSFNIEDLSITLEVSKISHPDLEKWDERDECSGIESGEVLVKMLRSIFPNLSKFDYNCADMYATKDKEEGKARMVITFQSLKK</sequence>
<name>A0A0F9MBJ1_9ZZZZ</name>
<reference evidence="1" key="1">
    <citation type="journal article" date="2015" name="Nature">
        <title>Complex archaea that bridge the gap between prokaryotes and eukaryotes.</title>
        <authorList>
            <person name="Spang A."/>
            <person name="Saw J.H."/>
            <person name="Jorgensen S.L."/>
            <person name="Zaremba-Niedzwiedzka K."/>
            <person name="Martijn J."/>
            <person name="Lind A.E."/>
            <person name="van Eijk R."/>
            <person name="Schleper C."/>
            <person name="Guy L."/>
            <person name="Ettema T.J."/>
        </authorList>
    </citation>
    <scope>NUCLEOTIDE SEQUENCE</scope>
</reference>
<organism evidence="1">
    <name type="scientific">marine sediment metagenome</name>
    <dbReference type="NCBI Taxonomy" id="412755"/>
    <lineage>
        <taxon>unclassified sequences</taxon>
        <taxon>metagenomes</taxon>
        <taxon>ecological metagenomes</taxon>
    </lineage>
</organism>
<accession>A0A0F9MBJ1</accession>
<proteinExistence type="predicted"/>
<dbReference type="EMBL" id="LAZR01010513">
    <property type="protein sequence ID" value="KKM66532.1"/>
    <property type="molecule type" value="Genomic_DNA"/>
</dbReference>
<dbReference type="AlphaFoldDB" id="A0A0F9MBJ1"/>
<evidence type="ECO:0000313" key="1">
    <source>
        <dbReference type="EMBL" id="KKM66532.1"/>
    </source>
</evidence>